<keyword evidence="4 5" id="KW-0720">Serine protease</keyword>
<evidence type="ECO:0000259" key="6">
    <source>
        <dbReference type="Pfam" id="PF00082"/>
    </source>
</evidence>
<accession>A0A327T2G3</accession>
<comment type="similarity">
    <text evidence="1 5">Belongs to the peptidase S8 family.</text>
</comment>
<dbReference type="Proteomes" id="UP000249754">
    <property type="component" value="Unassembled WGS sequence"/>
</dbReference>
<dbReference type="PROSITE" id="PS51892">
    <property type="entry name" value="SUBTILASE"/>
    <property type="match status" value="1"/>
</dbReference>
<feature type="active site" description="Charge relay system" evidence="5">
    <location>
        <position position="418"/>
    </location>
</feature>
<comment type="caution">
    <text evidence="7">The sequence shown here is derived from an EMBL/GenBank/DDBJ whole genome shotgun (WGS) entry which is preliminary data.</text>
</comment>
<name>A0A327T2G3_9SPHI</name>
<keyword evidence="3 5" id="KW-0378">Hydrolase</keyword>
<dbReference type="InterPro" id="IPR000209">
    <property type="entry name" value="Peptidase_S8/S53_dom"/>
</dbReference>
<evidence type="ECO:0000256" key="3">
    <source>
        <dbReference type="ARBA" id="ARBA00022801"/>
    </source>
</evidence>
<dbReference type="PROSITE" id="PS00138">
    <property type="entry name" value="SUBTILASE_SER"/>
    <property type="match status" value="1"/>
</dbReference>
<dbReference type="RefSeq" id="WP_111632332.1">
    <property type="nucleotide sequence ID" value="NZ_QLLR01000002.1"/>
</dbReference>
<dbReference type="OrthoDB" id="9798386at2"/>
<dbReference type="InterPro" id="IPR023828">
    <property type="entry name" value="Peptidase_S8_Ser-AS"/>
</dbReference>
<dbReference type="PRINTS" id="PR00723">
    <property type="entry name" value="SUBTILISIN"/>
</dbReference>
<proteinExistence type="inferred from homology"/>
<evidence type="ECO:0000256" key="5">
    <source>
        <dbReference type="PROSITE-ProRule" id="PRU01240"/>
    </source>
</evidence>
<sequence>MRIQNIKIICFNRVVIIIILSTNLLFAQTGEKVKGNWQNLDLKTDSVFGISMEKAYTALLAGKKATPVIVAIIDGGVDINHEDLKSVIWTNPGEIPFNKKDDDKNGFIDDLHGWNFYSAGIKEDEKAEISLINKKMKVVEADQKILDQVLKKMGKSASIIDDFKNYTPESAEELKMQSTIISGLKHYPSFVNYKKIGLKRAMSYYNMQLAYYEKRDFETLMGGPSTYHGTHIAGIIAAVRDNNIGIKGVADHTQIMVLRAIPGLDPMSGVVGQLSFSQQDDISQDEKTLAIAEAIRYAADNGAKVINMSFGQPWAKPSVKVDEAIKYAVSKDVLIIHASGNEGQDLDQMTIYPDRKTPEGQTIAANWIEVGASGWKNDKDIAGVFSNYGKHSVDVYAPGIEITSTTPRSAYLDDTGTSMAAPVVTGLAAVIREYCPKLSAAQVKIMIMRSVAETYGLKDKCISGGVINAYNAFKLAKFE</sequence>
<dbReference type="InterPro" id="IPR036852">
    <property type="entry name" value="Peptidase_S8/S53_dom_sf"/>
</dbReference>
<dbReference type="InterPro" id="IPR051048">
    <property type="entry name" value="Peptidase_S8/S53_subtilisin"/>
</dbReference>
<reference evidence="7 8" key="1">
    <citation type="submission" date="2018-06" db="EMBL/GenBank/DDBJ databases">
        <title>Genomic Encyclopedia of Archaeal and Bacterial Type Strains, Phase II (KMG-II): from individual species to whole genera.</title>
        <authorList>
            <person name="Goeker M."/>
        </authorList>
    </citation>
    <scope>NUCLEOTIDE SEQUENCE [LARGE SCALE GENOMIC DNA]</scope>
    <source>
        <strain evidence="7 8">DSM 14825</strain>
    </source>
</reference>
<dbReference type="GO" id="GO:0006508">
    <property type="term" value="P:proteolysis"/>
    <property type="evidence" value="ECO:0007669"/>
    <property type="project" value="UniProtKB-KW"/>
</dbReference>
<dbReference type="AlphaFoldDB" id="A0A327T2G3"/>
<evidence type="ECO:0000256" key="1">
    <source>
        <dbReference type="ARBA" id="ARBA00011073"/>
    </source>
</evidence>
<dbReference type="PROSITE" id="PS00137">
    <property type="entry name" value="SUBTILASE_HIS"/>
    <property type="match status" value="1"/>
</dbReference>
<dbReference type="InterPro" id="IPR015500">
    <property type="entry name" value="Peptidase_S8_subtilisin-rel"/>
</dbReference>
<protein>
    <submittedName>
        <fullName evidence="7">Subtilase family protein</fullName>
    </submittedName>
</protein>
<keyword evidence="2 5" id="KW-0645">Protease</keyword>
<evidence type="ECO:0000256" key="2">
    <source>
        <dbReference type="ARBA" id="ARBA00022670"/>
    </source>
</evidence>
<dbReference type="Pfam" id="PF00082">
    <property type="entry name" value="Peptidase_S8"/>
    <property type="match status" value="1"/>
</dbReference>
<gene>
    <name evidence="7" type="ORF">LY11_00692</name>
</gene>
<feature type="active site" description="Charge relay system" evidence="5">
    <location>
        <position position="228"/>
    </location>
</feature>
<dbReference type="GO" id="GO:0004252">
    <property type="term" value="F:serine-type endopeptidase activity"/>
    <property type="evidence" value="ECO:0007669"/>
    <property type="project" value="UniProtKB-UniRule"/>
</dbReference>
<dbReference type="EMBL" id="QLLR01000002">
    <property type="protein sequence ID" value="RAJ35449.1"/>
    <property type="molecule type" value="Genomic_DNA"/>
</dbReference>
<evidence type="ECO:0000313" key="7">
    <source>
        <dbReference type="EMBL" id="RAJ35449.1"/>
    </source>
</evidence>
<feature type="active site" description="Charge relay system" evidence="5">
    <location>
        <position position="74"/>
    </location>
</feature>
<dbReference type="InterPro" id="IPR022398">
    <property type="entry name" value="Peptidase_S8_His-AS"/>
</dbReference>
<dbReference type="PANTHER" id="PTHR43399">
    <property type="entry name" value="SUBTILISIN-RELATED"/>
    <property type="match status" value="1"/>
</dbReference>
<evidence type="ECO:0000313" key="8">
    <source>
        <dbReference type="Proteomes" id="UP000249754"/>
    </source>
</evidence>
<dbReference type="Gene3D" id="3.40.50.200">
    <property type="entry name" value="Peptidase S8/S53 domain"/>
    <property type="match status" value="2"/>
</dbReference>
<feature type="domain" description="Peptidase S8/S53" evidence="6">
    <location>
        <begin position="68"/>
        <end position="451"/>
    </location>
</feature>
<organism evidence="7 8">
    <name type="scientific">Pedobacter cryoconitis</name>
    <dbReference type="NCBI Taxonomy" id="188932"/>
    <lineage>
        <taxon>Bacteria</taxon>
        <taxon>Pseudomonadati</taxon>
        <taxon>Bacteroidota</taxon>
        <taxon>Sphingobacteriia</taxon>
        <taxon>Sphingobacteriales</taxon>
        <taxon>Sphingobacteriaceae</taxon>
        <taxon>Pedobacter</taxon>
    </lineage>
</organism>
<dbReference type="PANTHER" id="PTHR43399:SF4">
    <property type="entry name" value="CELL WALL-ASSOCIATED PROTEASE"/>
    <property type="match status" value="1"/>
</dbReference>
<dbReference type="SUPFAM" id="SSF52743">
    <property type="entry name" value="Subtilisin-like"/>
    <property type="match status" value="1"/>
</dbReference>
<evidence type="ECO:0000256" key="4">
    <source>
        <dbReference type="ARBA" id="ARBA00022825"/>
    </source>
</evidence>